<organism evidence="1 2">
    <name type="scientific">Azospirillum baldaniorum</name>
    <dbReference type="NCBI Taxonomy" id="1064539"/>
    <lineage>
        <taxon>Bacteria</taxon>
        <taxon>Pseudomonadati</taxon>
        <taxon>Pseudomonadota</taxon>
        <taxon>Alphaproteobacteria</taxon>
        <taxon>Rhodospirillales</taxon>
        <taxon>Azospirillaceae</taxon>
        <taxon>Azospirillum</taxon>
    </lineage>
</organism>
<accession>A0A9P1K1M2</accession>
<name>A0A9P1K1M2_9PROT</name>
<evidence type="ECO:0000313" key="2">
    <source>
        <dbReference type="Proteomes" id="UP000007319"/>
    </source>
</evidence>
<dbReference type="RefSeq" id="WP_014242675.1">
    <property type="nucleotide sequence ID" value="NC_016619.1"/>
</dbReference>
<dbReference type="EMBL" id="HE577332">
    <property type="protein sequence ID" value="CCD03877.1"/>
    <property type="molecule type" value="Genomic_DNA"/>
</dbReference>
<evidence type="ECO:0000313" key="1">
    <source>
        <dbReference type="EMBL" id="CCD03877.1"/>
    </source>
</evidence>
<proteinExistence type="predicted"/>
<protein>
    <submittedName>
        <fullName evidence="1">Uncharacterized protein</fullName>
    </submittedName>
</protein>
<gene>
    <name evidence="1" type="ORF">AZOBR_p50107</name>
</gene>
<keyword evidence="2" id="KW-1185">Reference proteome</keyword>
<sequence>MDEPRHPTKNPYWHELDKSHVVDRDEIRNLCLECLHVVLASNSMLALWVDDHKEPPWEFPNLAALHHRSAEARLSRSLLKLAVLVRTFDDQCRETPGYLDHRRKINSEQGPFGSFHEGDGELGICESCNKIIHANDFRPVYDNSSAPRDEGVWSMDGTVELTGCDRQRGWLVGLNVFSFLEAAIDLTSFGCPQEHSADAAGPLMPETSVRRVT</sequence>
<reference evidence="1 2" key="1">
    <citation type="journal article" date="2011" name="PLoS Genet.">
        <title>Azospirillum genomes reveal transition of bacteria from aquatic to terrestrial environments.</title>
        <authorList>
            <person name="Wisniewski-Dye F."/>
            <person name="Borziak K."/>
            <person name="Khalsa-Moyers G."/>
            <person name="Alexandre G."/>
            <person name="Sukharnikov L.O."/>
            <person name="Wuichet K."/>
            <person name="Hurst G.B."/>
            <person name="McDonald W.H."/>
            <person name="Robertson J.S."/>
            <person name="Barbe V."/>
            <person name="Calteau A."/>
            <person name="Rouy Z."/>
            <person name="Mangenot S."/>
            <person name="Prigent-Combaret C."/>
            <person name="Normand P."/>
            <person name="Boyer M."/>
            <person name="Siguier P."/>
            <person name="Dessaux Y."/>
            <person name="Elmerich C."/>
            <person name="Condemine G."/>
            <person name="Krishnen G."/>
            <person name="Kennedy I."/>
            <person name="Paterson A.H."/>
            <person name="Gonzalez V."/>
            <person name="Mavingui P."/>
            <person name="Zhulin I.B."/>
        </authorList>
    </citation>
    <scope>NUCLEOTIDE SEQUENCE [LARGE SCALE GENOMIC DNA]</scope>
    <source>
        <strain evidence="1 2">Sp245</strain>
    </source>
</reference>
<geneLocation type="plasmid" evidence="1 2">
    <name>AZOBR_p5</name>
</geneLocation>
<dbReference type="AlphaFoldDB" id="A0A9P1K1M2"/>
<dbReference type="Proteomes" id="UP000007319">
    <property type="component" value="Plasmid AZOBR_p5"/>
</dbReference>
<keyword evidence="1" id="KW-0614">Plasmid</keyword>
<dbReference type="KEGG" id="abs:AZOBR_p50107"/>